<feature type="transmembrane region" description="Helical" evidence="2">
    <location>
        <begin position="305"/>
        <end position="329"/>
    </location>
</feature>
<feature type="transmembrane region" description="Helical" evidence="2">
    <location>
        <begin position="188"/>
        <end position="212"/>
    </location>
</feature>
<dbReference type="AlphaFoldDB" id="A0A8J2MZH0"/>
<dbReference type="PANTHER" id="PTHR38848">
    <property type="entry name" value="G-PROTEIN COUPLED RECEPTORS FAMILY 3 PROFILE DOMAIN-CONTAINING PROTEIN"/>
    <property type="match status" value="1"/>
</dbReference>
<feature type="compositionally biased region" description="Basic and acidic residues" evidence="1">
    <location>
        <begin position="454"/>
        <end position="467"/>
    </location>
</feature>
<keyword evidence="2" id="KW-1133">Transmembrane helix</keyword>
<feature type="region of interest" description="Disordered" evidence="1">
    <location>
        <begin position="447"/>
        <end position="527"/>
    </location>
</feature>
<feature type="transmembrane region" description="Helical" evidence="2">
    <location>
        <begin position="371"/>
        <end position="395"/>
    </location>
</feature>
<name>A0A8J2MZH0_9PLEO</name>
<dbReference type="GeneID" id="67016514"/>
<sequence length="527" mass="60020">MFNELPNKLKTLVVKCLPLHGSLRNLRLSSRSWYHLTTERLYENVPINIYALRHVKHLKFVDEPSCDGFEVHHSCAPPVLHWPEDRRDEYICRVLETISDDKLESFCVPNRKIPRFLPGMRWFVSLLLTQSLTAQAFPLRVRGEDLRNSNLFINNGELPRDRSIFTIISLTTGSRFAKLKRSIMVKRSLMSTLVLMLYVLVLMFIICSAVLVAGQGLYTYRLCVAGTWVCLIFYTFIKAIIYVFLVERIHVVRAPFVNRRKDKIYLGCMTMIVVMYSSVAINSYVNHVTELRESDGRCHFGIRGIVSIPFTVVNFFTDAVLTAVFFYLLRPVAQIPGISAFSRIFNTKSNYEGNTVHGGNDTPIRKNIRTLLWKSIVGSLLIEIPMAANMVQFVMTRGEELGMICLTICLVDVCWDALVIHWLTFSSSGSVAEKDLSRATVVSSEDSSLNQITGRDRSRLSIREEPKPTAQNTTEKVTDSQLSVHSSKTQVKEHEVASKGDVRSKQKGGNLERRRNEVKSKDTQAKR</sequence>
<feature type="transmembrane region" description="Helical" evidence="2">
    <location>
        <begin position="218"/>
        <end position="244"/>
    </location>
</feature>
<keyword evidence="4" id="KW-1185">Reference proteome</keyword>
<dbReference type="EMBL" id="CAJRGZ010000017">
    <property type="protein sequence ID" value="CAG5157013.1"/>
    <property type="molecule type" value="Genomic_DNA"/>
</dbReference>
<protein>
    <submittedName>
        <fullName evidence="3">Uncharacterized protein</fullName>
    </submittedName>
</protein>
<evidence type="ECO:0000313" key="4">
    <source>
        <dbReference type="Proteomes" id="UP000676310"/>
    </source>
</evidence>
<dbReference type="Proteomes" id="UP000676310">
    <property type="component" value="Unassembled WGS sequence"/>
</dbReference>
<organism evidence="3 4">
    <name type="scientific">Alternaria atra</name>
    <dbReference type="NCBI Taxonomy" id="119953"/>
    <lineage>
        <taxon>Eukaryota</taxon>
        <taxon>Fungi</taxon>
        <taxon>Dikarya</taxon>
        <taxon>Ascomycota</taxon>
        <taxon>Pezizomycotina</taxon>
        <taxon>Dothideomycetes</taxon>
        <taxon>Pleosporomycetidae</taxon>
        <taxon>Pleosporales</taxon>
        <taxon>Pleosporineae</taxon>
        <taxon>Pleosporaceae</taxon>
        <taxon>Alternaria</taxon>
        <taxon>Alternaria sect. Ulocladioides</taxon>
    </lineage>
</organism>
<keyword evidence="2" id="KW-0812">Transmembrane</keyword>
<feature type="compositionally biased region" description="Polar residues" evidence="1">
    <location>
        <begin position="469"/>
        <end position="489"/>
    </location>
</feature>
<evidence type="ECO:0000256" key="2">
    <source>
        <dbReference type="SAM" id="Phobius"/>
    </source>
</evidence>
<dbReference type="RefSeq" id="XP_043168356.1">
    <property type="nucleotide sequence ID" value="XM_043312421.1"/>
</dbReference>
<accession>A0A8J2MZH0</accession>
<evidence type="ECO:0000313" key="3">
    <source>
        <dbReference type="EMBL" id="CAG5157013.1"/>
    </source>
</evidence>
<feature type="transmembrane region" description="Helical" evidence="2">
    <location>
        <begin position="264"/>
        <end position="285"/>
    </location>
</feature>
<feature type="compositionally biased region" description="Basic and acidic residues" evidence="1">
    <location>
        <begin position="490"/>
        <end position="527"/>
    </location>
</feature>
<evidence type="ECO:0000256" key="1">
    <source>
        <dbReference type="SAM" id="MobiDB-lite"/>
    </source>
</evidence>
<gene>
    <name evidence="3" type="ORF">ALTATR162_LOCUS4806</name>
</gene>
<proteinExistence type="predicted"/>
<dbReference type="OrthoDB" id="3210850at2759"/>
<dbReference type="PANTHER" id="PTHR38848:SF3">
    <property type="entry name" value="G-PROTEIN COUPLED RECEPTORS FAMILY 3 PROFILE DOMAIN-CONTAINING PROTEIN"/>
    <property type="match status" value="1"/>
</dbReference>
<reference evidence="3" key="1">
    <citation type="submission" date="2021-05" db="EMBL/GenBank/DDBJ databases">
        <authorList>
            <person name="Stam R."/>
        </authorList>
    </citation>
    <scope>NUCLEOTIDE SEQUENCE</scope>
    <source>
        <strain evidence="3">CS162</strain>
    </source>
</reference>
<keyword evidence="2" id="KW-0472">Membrane</keyword>
<comment type="caution">
    <text evidence="3">The sequence shown here is derived from an EMBL/GenBank/DDBJ whole genome shotgun (WGS) entry which is preliminary data.</text>
</comment>